<proteinExistence type="predicted"/>
<gene>
    <name evidence="2" type="ORF">ADICYQ_2726</name>
</gene>
<keyword evidence="1" id="KW-0812">Transmembrane</keyword>
<dbReference type="AlphaFoldDB" id="S7VE32"/>
<name>S7VE32_9BACT</name>
<accession>S7VE32</accession>
<comment type="caution">
    <text evidence="2">The sequence shown here is derived from an EMBL/GenBank/DDBJ whole genome shotgun (WGS) entry which is preliminary data.</text>
</comment>
<protein>
    <submittedName>
        <fullName evidence="2">Uncharacterized protein</fullName>
    </submittedName>
</protein>
<keyword evidence="1" id="KW-0472">Membrane</keyword>
<reference evidence="2 3" key="1">
    <citation type="journal article" date="2013" name="Genome Announc.">
        <title>Draft Genome Sequence of Cyclobacterium qasimii Strain M12-11BT, Isolated from Arctic Marine Sediment.</title>
        <authorList>
            <person name="Shivaji S."/>
            <person name="Ara S."/>
            <person name="Singh A."/>
            <person name="Kumar Pinnaka A."/>
        </authorList>
    </citation>
    <scope>NUCLEOTIDE SEQUENCE [LARGE SCALE GENOMIC DNA]</scope>
    <source>
        <strain evidence="2 3">M12-11B</strain>
    </source>
</reference>
<dbReference type="EMBL" id="ATNM01000107">
    <property type="protein sequence ID" value="EPR68256.1"/>
    <property type="molecule type" value="Genomic_DNA"/>
</dbReference>
<keyword evidence="1" id="KW-1133">Transmembrane helix</keyword>
<evidence type="ECO:0000313" key="2">
    <source>
        <dbReference type="EMBL" id="EPR68256.1"/>
    </source>
</evidence>
<dbReference type="Proteomes" id="UP000014974">
    <property type="component" value="Unassembled WGS sequence"/>
</dbReference>
<sequence>MTTRRIINVQPFTFPYSPFSSISVVNCFFLWVCTRKSEQLNAQKKD</sequence>
<feature type="transmembrane region" description="Helical" evidence="1">
    <location>
        <begin position="12"/>
        <end position="32"/>
    </location>
</feature>
<evidence type="ECO:0000313" key="3">
    <source>
        <dbReference type="Proteomes" id="UP000014974"/>
    </source>
</evidence>
<organism evidence="2 3">
    <name type="scientific">Cyclobacterium qasimii M12-11B</name>
    <dbReference type="NCBI Taxonomy" id="641524"/>
    <lineage>
        <taxon>Bacteria</taxon>
        <taxon>Pseudomonadati</taxon>
        <taxon>Bacteroidota</taxon>
        <taxon>Cytophagia</taxon>
        <taxon>Cytophagales</taxon>
        <taxon>Cyclobacteriaceae</taxon>
        <taxon>Cyclobacterium</taxon>
    </lineage>
</organism>
<evidence type="ECO:0000256" key="1">
    <source>
        <dbReference type="SAM" id="Phobius"/>
    </source>
</evidence>